<evidence type="ECO:0000256" key="1">
    <source>
        <dbReference type="SAM" id="Phobius"/>
    </source>
</evidence>
<feature type="transmembrane region" description="Helical" evidence="1">
    <location>
        <begin position="176"/>
        <end position="196"/>
    </location>
</feature>
<evidence type="ECO:0000313" key="3">
    <source>
        <dbReference type="Proteomes" id="UP000320338"/>
    </source>
</evidence>
<evidence type="ECO:0008006" key="4">
    <source>
        <dbReference type="Google" id="ProtNLM"/>
    </source>
</evidence>
<keyword evidence="3" id="KW-1185">Reference proteome</keyword>
<sequence length="274" mass="28666">MTIHRTPGKDPIMATPLVPDRETTTCTTTAAPAARSRLRRLTRVAGILYLAIFVLYPLSAAVRSTLVVPGDAAGTARNIAASESLFRWGMVGEATVVLVEIALAGVLYALMRPVSRSVSLAAALARAGEGVVMAAGNLLTSIMTLVLVGGAGYLTALSTEQRDALALAFQEADSSLVLVWGLLFGLHLVLLGWLVYQSGYLPRLVGGLLALAGFGYLAQSLGTLVAPELAGVLSTVVLVLAVPGELAFSGWLLVRGVDADAWQRRALAARECEL</sequence>
<comment type="caution">
    <text evidence="2">The sequence shown here is derived from an EMBL/GenBank/DDBJ whole genome shotgun (WGS) entry which is preliminary data.</text>
</comment>
<feature type="transmembrane region" description="Helical" evidence="1">
    <location>
        <begin position="131"/>
        <end position="156"/>
    </location>
</feature>
<dbReference type="Pfam" id="PF14329">
    <property type="entry name" value="DUF4386"/>
    <property type="match status" value="1"/>
</dbReference>
<keyword evidence="1" id="KW-0472">Membrane</keyword>
<feature type="transmembrane region" description="Helical" evidence="1">
    <location>
        <begin position="208"/>
        <end position="226"/>
    </location>
</feature>
<keyword evidence="1" id="KW-1133">Transmembrane helix</keyword>
<feature type="transmembrane region" description="Helical" evidence="1">
    <location>
        <begin position="44"/>
        <end position="66"/>
    </location>
</feature>
<dbReference type="EMBL" id="BJNG01000063">
    <property type="protein sequence ID" value="GEC22887.1"/>
    <property type="molecule type" value="Genomic_DNA"/>
</dbReference>
<dbReference type="AlphaFoldDB" id="A0A4Y3WVH9"/>
<dbReference type="Proteomes" id="UP000320338">
    <property type="component" value="Unassembled WGS sequence"/>
</dbReference>
<evidence type="ECO:0000313" key="2">
    <source>
        <dbReference type="EMBL" id="GEC22887.1"/>
    </source>
</evidence>
<dbReference type="InterPro" id="IPR025495">
    <property type="entry name" value="DUF4386"/>
</dbReference>
<dbReference type="OrthoDB" id="1160166at2"/>
<feature type="transmembrane region" description="Helical" evidence="1">
    <location>
        <begin position="86"/>
        <end position="110"/>
    </location>
</feature>
<proteinExistence type="predicted"/>
<organism evidence="2 3">
    <name type="scientific">Pseudonocardia hydrocarbonoxydans</name>
    <dbReference type="NCBI Taxonomy" id="76726"/>
    <lineage>
        <taxon>Bacteria</taxon>
        <taxon>Bacillati</taxon>
        <taxon>Actinomycetota</taxon>
        <taxon>Actinomycetes</taxon>
        <taxon>Pseudonocardiales</taxon>
        <taxon>Pseudonocardiaceae</taxon>
        <taxon>Pseudonocardia</taxon>
    </lineage>
</organism>
<name>A0A4Y3WVH9_9PSEU</name>
<keyword evidence="1" id="KW-0812">Transmembrane</keyword>
<accession>A0A4Y3WVH9</accession>
<reference evidence="2 3" key="1">
    <citation type="submission" date="2019-06" db="EMBL/GenBank/DDBJ databases">
        <title>Whole genome shotgun sequence of Pseudonocardia hydrocarbonoxydans NBRC 14498.</title>
        <authorList>
            <person name="Hosoyama A."/>
            <person name="Uohara A."/>
            <person name="Ohji S."/>
            <person name="Ichikawa N."/>
        </authorList>
    </citation>
    <scope>NUCLEOTIDE SEQUENCE [LARGE SCALE GENOMIC DNA]</scope>
    <source>
        <strain evidence="2 3">NBRC 14498</strain>
    </source>
</reference>
<gene>
    <name evidence="2" type="ORF">PHY01_51700</name>
</gene>
<protein>
    <recommendedName>
        <fullName evidence="4">DUF4386 domain-containing protein</fullName>
    </recommendedName>
</protein>
<feature type="transmembrane region" description="Helical" evidence="1">
    <location>
        <begin position="232"/>
        <end position="254"/>
    </location>
</feature>